<dbReference type="EMBL" id="MLQL01000010">
    <property type="protein sequence ID" value="OQE23985.1"/>
    <property type="molecule type" value="Genomic_DNA"/>
</dbReference>
<dbReference type="Proteomes" id="UP000191342">
    <property type="component" value="Unassembled WGS sequence"/>
</dbReference>
<accession>A0A1V6TC58</accession>
<organism evidence="1 2">
    <name type="scientific">Penicillium flavigenum</name>
    <dbReference type="NCBI Taxonomy" id="254877"/>
    <lineage>
        <taxon>Eukaryota</taxon>
        <taxon>Fungi</taxon>
        <taxon>Dikarya</taxon>
        <taxon>Ascomycota</taxon>
        <taxon>Pezizomycotina</taxon>
        <taxon>Eurotiomycetes</taxon>
        <taxon>Eurotiomycetidae</taxon>
        <taxon>Eurotiales</taxon>
        <taxon>Aspergillaceae</taxon>
        <taxon>Penicillium</taxon>
    </lineage>
</organism>
<dbReference type="STRING" id="254877.A0A1V6TC58"/>
<name>A0A1V6TC58_9EURO</name>
<dbReference type="SUPFAM" id="SSF55298">
    <property type="entry name" value="YjgF-like"/>
    <property type="match status" value="1"/>
</dbReference>
<dbReference type="AlphaFoldDB" id="A0A1V6TC58"/>
<gene>
    <name evidence="1" type="ORF">PENFLA_c010G05848</name>
</gene>
<evidence type="ECO:0000313" key="1">
    <source>
        <dbReference type="EMBL" id="OQE23985.1"/>
    </source>
</evidence>
<dbReference type="OrthoDB" id="686384at2759"/>
<sequence length="149" mass="16048">MCSGPAKTCFATSSPYEEKIGYYRAVRHGNQIFVSGTTSVDPYSPTNAPQVLHPEDAKQQTRVALEESIRAIQGLGGKGAEDIVRVKMFVSRHEDCEAVGRGFSEILGKHNRGGSGMIGAAATMIVVNGGFINKEMLVEIEVDAVVEYI</sequence>
<dbReference type="PANTHER" id="PTHR43857:SF1">
    <property type="entry name" value="YJGH FAMILY PROTEIN"/>
    <property type="match status" value="1"/>
</dbReference>
<comment type="caution">
    <text evidence="1">The sequence shown here is derived from an EMBL/GenBank/DDBJ whole genome shotgun (WGS) entry which is preliminary data.</text>
</comment>
<dbReference type="InterPro" id="IPR035959">
    <property type="entry name" value="RutC-like_sf"/>
</dbReference>
<keyword evidence="2" id="KW-1185">Reference proteome</keyword>
<dbReference type="PANTHER" id="PTHR43857">
    <property type="entry name" value="BLR7761 PROTEIN"/>
    <property type="match status" value="1"/>
</dbReference>
<dbReference type="Gene3D" id="3.30.1330.40">
    <property type="entry name" value="RutC-like"/>
    <property type="match status" value="1"/>
</dbReference>
<dbReference type="Pfam" id="PF01042">
    <property type="entry name" value="Ribonuc_L-PSP"/>
    <property type="match status" value="1"/>
</dbReference>
<dbReference type="InterPro" id="IPR006175">
    <property type="entry name" value="YjgF/YER057c/UK114"/>
</dbReference>
<proteinExistence type="predicted"/>
<protein>
    <submittedName>
        <fullName evidence="1">Uncharacterized protein</fullName>
    </submittedName>
</protein>
<evidence type="ECO:0000313" key="2">
    <source>
        <dbReference type="Proteomes" id="UP000191342"/>
    </source>
</evidence>
<reference evidence="2" key="1">
    <citation type="journal article" date="2017" name="Nat. Microbiol.">
        <title>Global analysis of biosynthetic gene clusters reveals vast potential of secondary metabolite production in Penicillium species.</title>
        <authorList>
            <person name="Nielsen J.C."/>
            <person name="Grijseels S."/>
            <person name="Prigent S."/>
            <person name="Ji B."/>
            <person name="Dainat J."/>
            <person name="Nielsen K.F."/>
            <person name="Frisvad J.C."/>
            <person name="Workman M."/>
            <person name="Nielsen J."/>
        </authorList>
    </citation>
    <scope>NUCLEOTIDE SEQUENCE [LARGE SCALE GENOMIC DNA]</scope>
    <source>
        <strain evidence="2">IBT 14082</strain>
    </source>
</reference>